<protein>
    <submittedName>
        <fullName evidence="2">Uncharacterized protein</fullName>
    </submittedName>
</protein>
<gene>
    <name evidence="2" type="ORF">EGW08_003505</name>
</gene>
<keyword evidence="3" id="KW-1185">Reference proteome</keyword>
<sequence>MHIDACFTSLFMLSFFMHTCIRCAILADDVNTLNENGRDGKQLEFSFFSKHLGLKLPSFDQELCRIQVGVTDDQIIDLSPLARRDGKPRFKAKFNVTEVIVDDLKLPPTEMSYAFNPCVPYTFEADNNEAALGSKNYCKDVT</sequence>
<feature type="chain" id="PRO_5018793827" evidence="1">
    <location>
        <begin position="28"/>
        <end position="142"/>
    </location>
</feature>
<proteinExistence type="predicted"/>
<dbReference type="EMBL" id="RQTK01000075">
    <property type="protein sequence ID" value="RUS88690.1"/>
    <property type="molecule type" value="Genomic_DNA"/>
</dbReference>
<feature type="non-terminal residue" evidence="2">
    <location>
        <position position="142"/>
    </location>
</feature>
<reference evidence="2 3" key="1">
    <citation type="submission" date="2019-01" db="EMBL/GenBank/DDBJ databases">
        <title>A draft genome assembly of the solar-powered sea slug Elysia chlorotica.</title>
        <authorList>
            <person name="Cai H."/>
            <person name="Li Q."/>
            <person name="Fang X."/>
            <person name="Li J."/>
            <person name="Curtis N.E."/>
            <person name="Altenburger A."/>
            <person name="Shibata T."/>
            <person name="Feng M."/>
            <person name="Maeda T."/>
            <person name="Schwartz J.A."/>
            <person name="Shigenobu S."/>
            <person name="Lundholm N."/>
            <person name="Nishiyama T."/>
            <person name="Yang H."/>
            <person name="Hasebe M."/>
            <person name="Li S."/>
            <person name="Pierce S.K."/>
            <person name="Wang J."/>
        </authorList>
    </citation>
    <scope>NUCLEOTIDE SEQUENCE [LARGE SCALE GENOMIC DNA]</scope>
    <source>
        <strain evidence="2">EC2010</strain>
        <tissue evidence="2">Whole organism of an adult</tissue>
    </source>
</reference>
<evidence type="ECO:0000256" key="1">
    <source>
        <dbReference type="SAM" id="SignalP"/>
    </source>
</evidence>
<dbReference type="OrthoDB" id="6149547at2759"/>
<evidence type="ECO:0000313" key="2">
    <source>
        <dbReference type="EMBL" id="RUS88690.1"/>
    </source>
</evidence>
<accession>A0A3S0ZWW5</accession>
<name>A0A3S0ZWW5_ELYCH</name>
<keyword evidence="1" id="KW-0732">Signal</keyword>
<evidence type="ECO:0000313" key="3">
    <source>
        <dbReference type="Proteomes" id="UP000271974"/>
    </source>
</evidence>
<dbReference type="AlphaFoldDB" id="A0A3S0ZWW5"/>
<organism evidence="2 3">
    <name type="scientific">Elysia chlorotica</name>
    <name type="common">Eastern emerald elysia</name>
    <name type="synonym">Sea slug</name>
    <dbReference type="NCBI Taxonomy" id="188477"/>
    <lineage>
        <taxon>Eukaryota</taxon>
        <taxon>Metazoa</taxon>
        <taxon>Spiralia</taxon>
        <taxon>Lophotrochozoa</taxon>
        <taxon>Mollusca</taxon>
        <taxon>Gastropoda</taxon>
        <taxon>Heterobranchia</taxon>
        <taxon>Euthyneura</taxon>
        <taxon>Panpulmonata</taxon>
        <taxon>Sacoglossa</taxon>
        <taxon>Placobranchoidea</taxon>
        <taxon>Plakobranchidae</taxon>
        <taxon>Elysia</taxon>
    </lineage>
</organism>
<comment type="caution">
    <text evidence="2">The sequence shown here is derived from an EMBL/GenBank/DDBJ whole genome shotgun (WGS) entry which is preliminary data.</text>
</comment>
<dbReference type="Proteomes" id="UP000271974">
    <property type="component" value="Unassembled WGS sequence"/>
</dbReference>
<feature type="signal peptide" evidence="1">
    <location>
        <begin position="1"/>
        <end position="27"/>
    </location>
</feature>